<dbReference type="PRINTS" id="PR00625">
    <property type="entry name" value="JDOMAIN"/>
</dbReference>
<dbReference type="GeneID" id="78016996"/>
<feature type="repeat" description="WD" evidence="3">
    <location>
        <begin position="266"/>
        <end position="307"/>
    </location>
</feature>
<dbReference type="SMART" id="SM00271">
    <property type="entry name" value="DnaJ"/>
    <property type="match status" value="1"/>
</dbReference>
<gene>
    <name evidence="6" type="primary">dnaJ_3</name>
    <name evidence="6" type="ORF">BMF81_01651</name>
</gene>
<feature type="transmembrane region" description="Helical" evidence="4">
    <location>
        <begin position="100"/>
        <end position="124"/>
    </location>
</feature>
<dbReference type="KEGG" id="nsp:BMF81_01651"/>
<dbReference type="RefSeq" id="WP_006197664.1">
    <property type="nucleotide sequence ID" value="NZ_CAWNZE010000001.1"/>
</dbReference>
<keyword evidence="4" id="KW-1133">Transmembrane helix</keyword>
<evidence type="ECO:0000313" key="6">
    <source>
        <dbReference type="EMBL" id="AVZ30283.1"/>
    </source>
</evidence>
<sequence>MKSTSQTGAAFIVGGSIAGAGISSTVGGIGIVGGFGGVGIGVTPVVAAGAVAGAAVYGAFQGITEGDTAAYGAMGIGAVGGVGVASVVGGMGFVAPKIGLAFGIGVVPMAGIGAVVGLAAYGIAKILDESQVKETPFEVFGRMEEKVLQMDYYSAALIELDLFLCGDDLHQKFAAWEIEDELKALKAKVKKPVVPPQSQPPKIEPKIILQTTKNPETWRCVQTLKGHSAAVNALAISPDGQTFISGSNDKTVCLWDLNTGKCLYTFYGQAEAVLSVAISPNGKQIISGCVDRKISSWQLDTKEYLRTFSYLNSPYSHNGFVTSLTYSLDGRIIASASTDKTIRIWGGYTRKHKLTLNGHTDTVYAVAMSPNCQILVSSSKDKTIRIWDLETGRERCILTQDSAAKTVIISPDGETLISGSKDSTIKLWNLHTGELSCTLTGHTRAVLSLAIHPDGKTLASSSSDGVIKLWNLQTGEVIQTLTGFSPVAFSPDGKTLLSSARTGAIKIWRQVQSDEKQPDFLSGKWWEVLGVDEDANSENVRSAYLRLARLYHPDVNRTASNKASMQAINRAYQQYKIQNLTPNPSPY</sequence>
<dbReference type="PROSITE" id="PS50076">
    <property type="entry name" value="DNAJ_2"/>
    <property type="match status" value="1"/>
</dbReference>
<dbReference type="GO" id="GO:0000398">
    <property type="term" value="P:mRNA splicing, via spliceosome"/>
    <property type="evidence" value="ECO:0007669"/>
    <property type="project" value="TreeGrafter"/>
</dbReference>
<evidence type="ECO:0000256" key="2">
    <source>
        <dbReference type="ARBA" id="ARBA00022737"/>
    </source>
</evidence>
<dbReference type="InterPro" id="IPR001623">
    <property type="entry name" value="DnaJ_domain"/>
</dbReference>
<dbReference type="SUPFAM" id="SSF50978">
    <property type="entry name" value="WD40 repeat-like"/>
    <property type="match status" value="1"/>
</dbReference>
<evidence type="ECO:0000256" key="3">
    <source>
        <dbReference type="PROSITE-ProRule" id="PRU00221"/>
    </source>
</evidence>
<reference evidence="6 7" key="1">
    <citation type="submission" date="2017-03" db="EMBL/GenBank/DDBJ databases">
        <title>Comparative genomics of the toxic Baltic Sea cyanobacteria Nodularia spumigena UHCC 0039 and its response on varying salinity.</title>
        <authorList>
            <person name="Teikari J.E."/>
        </authorList>
    </citation>
    <scope>NUCLEOTIDE SEQUENCE [LARGE SCALE GENOMIC DNA]</scope>
    <source>
        <strain evidence="6 7">UHCC 0039</strain>
    </source>
</reference>
<organism evidence="6 7">
    <name type="scientific">Nodularia spumigena UHCC 0039</name>
    <dbReference type="NCBI Taxonomy" id="1914872"/>
    <lineage>
        <taxon>Bacteria</taxon>
        <taxon>Bacillati</taxon>
        <taxon>Cyanobacteriota</taxon>
        <taxon>Cyanophyceae</taxon>
        <taxon>Nostocales</taxon>
        <taxon>Nodulariaceae</taxon>
        <taxon>Nodularia</taxon>
    </lineage>
</organism>
<accession>A0A2S0Q791</accession>
<dbReference type="PANTHER" id="PTHR19846">
    <property type="entry name" value="WD40 REPEAT PROTEIN"/>
    <property type="match status" value="1"/>
</dbReference>
<dbReference type="InterPro" id="IPR001680">
    <property type="entry name" value="WD40_rpt"/>
</dbReference>
<dbReference type="InterPro" id="IPR020472">
    <property type="entry name" value="WD40_PAC1"/>
</dbReference>
<keyword evidence="4" id="KW-0472">Membrane</keyword>
<dbReference type="Gene3D" id="2.130.10.10">
    <property type="entry name" value="YVTN repeat-like/Quinoprotein amine dehydrogenase"/>
    <property type="match status" value="2"/>
</dbReference>
<keyword evidence="1 3" id="KW-0853">WD repeat</keyword>
<dbReference type="InterPro" id="IPR019775">
    <property type="entry name" value="WD40_repeat_CS"/>
</dbReference>
<feature type="repeat" description="WD" evidence="3">
    <location>
        <begin position="224"/>
        <end position="265"/>
    </location>
</feature>
<dbReference type="InterPro" id="IPR036869">
    <property type="entry name" value="J_dom_sf"/>
</dbReference>
<dbReference type="SMART" id="SM00320">
    <property type="entry name" value="WD40"/>
    <property type="match status" value="7"/>
</dbReference>
<dbReference type="Gene3D" id="1.10.287.110">
    <property type="entry name" value="DnaJ domain"/>
    <property type="match status" value="1"/>
</dbReference>
<evidence type="ECO:0000256" key="4">
    <source>
        <dbReference type="SAM" id="Phobius"/>
    </source>
</evidence>
<protein>
    <submittedName>
        <fullName evidence="6">Chaperone protein DnaJ</fullName>
    </submittedName>
</protein>
<name>A0A2S0Q791_NODSP</name>
<dbReference type="GO" id="GO:0017070">
    <property type="term" value="F:U6 snRNA binding"/>
    <property type="evidence" value="ECO:0007669"/>
    <property type="project" value="TreeGrafter"/>
</dbReference>
<proteinExistence type="predicted"/>
<evidence type="ECO:0000259" key="5">
    <source>
        <dbReference type="PROSITE" id="PS50076"/>
    </source>
</evidence>
<feature type="repeat" description="WD" evidence="3">
    <location>
        <begin position="356"/>
        <end position="397"/>
    </location>
</feature>
<dbReference type="Pfam" id="PF00226">
    <property type="entry name" value="DnaJ"/>
    <property type="match status" value="1"/>
</dbReference>
<feature type="repeat" description="WD" evidence="3">
    <location>
        <begin position="439"/>
        <end position="480"/>
    </location>
</feature>
<feature type="transmembrane region" description="Helical" evidence="4">
    <location>
        <begin position="38"/>
        <end position="60"/>
    </location>
</feature>
<dbReference type="PROSITE" id="PS50082">
    <property type="entry name" value="WD_REPEATS_2"/>
    <property type="match status" value="7"/>
</dbReference>
<feature type="repeat" description="WD" evidence="3">
    <location>
        <begin position="397"/>
        <end position="438"/>
    </location>
</feature>
<feature type="transmembrane region" description="Helical" evidence="4">
    <location>
        <begin position="9"/>
        <end position="32"/>
    </location>
</feature>
<evidence type="ECO:0000256" key="1">
    <source>
        <dbReference type="ARBA" id="ARBA00022574"/>
    </source>
</evidence>
<feature type="domain" description="J" evidence="5">
    <location>
        <begin position="524"/>
        <end position="587"/>
    </location>
</feature>
<dbReference type="PROSITE" id="PS50294">
    <property type="entry name" value="WD_REPEATS_REGION"/>
    <property type="match status" value="6"/>
</dbReference>
<dbReference type="AlphaFoldDB" id="A0A2S0Q791"/>
<dbReference type="EMBL" id="CP020114">
    <property type="protein sequence ID" value="AVZ30283.1"/>
    <property type="molecule type" value="Genomic_DNA"/>
</dbReference>
<dbReference type="CDD" id="cd00200">
    <property type="entry name" value="WD40"/>
    <property type="match status" value="1"/>
</dbReference>
<dbReference type="SUPFAM" id="SSF46565">
    <property type="entry name" value="Chaperone J-domain"/>
    <property type="match status" value="1"/>
</dbReference>
<dbReference type="PROSITE" id="PS00678">
    <property type="entry name" value="WD_REPEATS_1"/>
    <property type="match status" value="3"/>
</dbReference>
<evidence type="ECO:0000313" key="7">
    <source>
        <dbReference type="Proteomes" id="UP000244056"/>
    </source>
</evidence>
<dbReference type="GO" id="GO:0030621">
    <property type="term" value="F:U4 snRNA binding"/>
    <property type="evidence" value="ECO:0007669"/>
    <property type="project" value="TreeGrafter"/>
</dbReference>
<feature type="transmembrane region" description="Helical" evidence="4">
    <location>
        <begin position="72"/>
        <end position="94"/>
    </location>
</feature>
<dbReference type="Proteomes" id="UP000244056">
    <property type="component" value="Chromosome"/>
</dbReference>
<keyword evidence="2" id="KW-0677">Repeat</keyword>
<dbReference type="InterPro" id="IPR015943">
    <property type="entry name" value="WD40/YVTN_repeat-like_dom_sf"/>
</dbReference>
<dbReference type="Pfam" id="PF00400">
    <property type="entry name" value="WD40"/>
    <property type="match status" value="7"/>
</dbReference>
<dbReference type="CDD" id="cd06257">
    <property type="entry name" value="DnaJ"/>
    <property type="match status" value="1"/>
</dbReference>
<dbReference type="PRINTS" id="PR00320">
    <property type="entry name" value="GPROTEINBRPT"/>
</dbReference>
<feature type="repeat" description="WD" evidence="3">
    <location>
        <begin position="314"/>
        <end position="345"/>
    </location>
</feature>
<dbReference type="PANTHER" id="PTHR19846:SF0">
    <property type="entry name" value="PRE-MRNA PROCESSING FACTOR 4"/>
    <property type="match status" value="1"/>
</dbReference>
<keyword evidence="4" id="KW-0812">Transmembrane</keyword>
<feature type="repeat" description="WD" evidence="3">
    <location>
        <begin position="487"/>
        <end position="508"/>
    </location>
</feature>
<dbReference type="InterPro" id="IPR036322">
    <property type="entry name" value="WD40_repeat_dom_sf"/>
</dbReference>